<accession>A0ACC3D5S7</accession>
<name>A0ACC3D5S7_9PEZI</name>
<dbReference type="EMBL" id="JAWDJW010007467">
    <property type="protein sequence ID" value="KAK3062107.1"/>
    <property type="molecule type" value="Genomic_DNA"/>
</dbReference>
<gene>
    <name evidence="1" type="ORF">LTS18_004808</name>
</gene>
<keyword evidence="2" id="KW-1185">Reference proteome</keyword>
<reference evidence="1" key="1">
    <citation type="submission" date="2024-09" db="EMBL/GenBank/DDBJ databases">
        <title>Black Yeasts Isolated from many extreme environments.</title>
        <authorList>
            <person name="Coleine C."/>
            <person name="Stajich J.E."/>
            <person name="Selbmann L."/>
        </authorList>
    </citation>
    <scope>NUCLEOTIDE SEQUENCE</scope>
    <source>
        <strain evidence="1">CCFEE 5737</strain>
    </source>
</reference>
<sequence>MSFSLNEKQLASTFDKLVEAGDLLYGPSTVVHLEDKHFPVCNTLFCLSATSPYSQPTKFEFRICPALQSKPLKPTDDTPNDTPSASDDELSYDPEATFGPGSDIKRGPAAFLIETLSSTHHLIFNKFCVFRPQYMLITADSYRRQDEALDLEDLTASWKALHALPSPHFLFYNCTPQAGNSREHKHMQLAPFTLPDSGAFELFPDMAEQPEVPFVFFLQRFQGLFEFVSGKKLLNVYRTMLYKAREALEMSADAETVPHNVILTKQWFMVIPRRKADVGVKPAVNAAGMLGMVWCEEDEQLEEWKTHGPAKVLMEAGVPAS</sequence>
<protein>
    <submittedName>
        <fullName evidence="1">Uncharacterized protein</fullName>
    </submittedName>
</protein>
<dbReference type="Proteomes" id="UP001186974">
    <property type="component" value="Unassembled WGS sequence"/>
</dbReference>
<comment type="caution">
    <text evidence="1">The sequence shown here is derived from an EMBL/GenBank/DDBJ whole genome shotgun (WGS) entry which is preliminary data.</text>
</comment>
<evidence type="ECO:0000313" key="2">
    <source>
        <dbReference type="Proteomes" id="UP001186974"/>
    </source>
</evidence>
<proteinExistence type="predicted"/>
<evidence type="ECO:0000313" key="1">
    <source>
        <dbReference type="EMBL" id="KAK3062107.1"/>
    </source>
</evidence>
<organism evidence="1 2">
    <name type="scientific">Coniosporium uncinatum</name>
    <dbReference type="NCBI Taxonomy" id="93489"/>
    <lineage>
        <taxon>Eukaryota</taxon>
        <taxon>Fungi</taxon>
        <taxon>Dikarya</taxon>
        <taxon>Ascomycota</taxon>
        <taxon>Pezizomycotina</taxon>
        <taxon>Dothideomycetes</taxon>
        <taxon>Dothideomycetes incertae sedis</taxon>
        <taxon>Coniosporium</taxon>
    </lineage>
</organism>